<sequence length="129" mass="15195">MTSSAHLVGVRWFTKRRYGFGFFERYFFHGWEGREIVIGAHEEIFFFDQAALRQYVLCSKDGSVEVRRMIACTHRRRRMIVDVGIRDAHLLGEKEKSKVLLSLMILCAQHHELSQRLTYIAFFPRAPCI</sequence>
<proteinExistence type="predicted"/>
<organism evidence="1 2">
    <name type="scientific">Candidatus Uhrbacteria bacterium GW2011_GWF2_46_218</name>
    <dbReference type="NCBI Taxonomy" id="1619001"/>
    <lineage>
        <taxon>Bacteria</taxon>
        <taxon>Candidatus Uhriibacteriota</taxon>
    </lineage>
</organism>
<name>A0A0G1PJU2_9BACT</name>
<dbReference type="Proteomes" id="UP000034705">
    <property type="component" value="Unassembled WGS sequence"/>
</dbReference>
<comment type="caution">
    <text evidence="1">The sequence shown here is derived from an EMBL/GenBank/DDBJ whole genome shotgun (WGS) entry which is preliminary data.</text>
</comment>
<evidence type="ECO:0000313" key="1">
    <source>
        <dbReference type="EMBL" id="KKU33016.1"/>
    </source>
</evidence>
<gene>
    <name evidence="1" type="ORF">UX45_C0012G0057</name>
</gene>
<reference evidence="1 2" key="1">
    <citation type="journal article" date="2015" name="Nature">
        <title>rRNA introns, odd ribosomes, and small enigmatic genomes across a large radiation of phyla.</title>
        <authorList>
            <person name="Brown C.T."/>
            <person name="Hug L.A."/>
            <person name="Thomas B.C."/>
            <person name="Sharon I."/>
            <person name="Castelle C.J."/>
            <person name="Singh A."/>
            <person name="Wilkins M.J."/>
            <person name="Williams K.H."/>
            <person name="Banfield J.F."/>
        </authorList>
    </citation>
    <scope>NUCLEOTIDE SEQUENCE [LARGE SCALE GENOMIC DNA]</scope>
</reference>
<dbReference type="EMBL" id="LCMG01000012">
    <property type="protein sequence ID" value="KKU33016.1"/>
    <property type="molecule type" value="Genomic_DNA"/>
</dbReference>
<evidence type="ECO:0000313" key="2">
    <source>
        <dbReference type="Proteomes" id="UP000034705"/>
    </source>
</evidence>
<protein>
    <submittedName>
        <fullName evidence="1">Uncharacterized protein</fullName>
    </submittedName>
</protein>
<accession>A0A0G1PJU2</accession>
<dbReference type="AlphaFoldDB" id="A0A0G1PJU2"/>